<evidence type="ECO:0000256" key="1">
    <source>
        <dbReference type="SAM" id="SignalP"/>
    </source>
</evidence>
<dbReference type="AlphaFoldDB" id="A0A7W9A524"/>
<dbReference type="CDD" id="cd14788">
    <property type="entry name" value="GumN"/>
    <property type="match status" value="1"/>
</dbReference>
<sequence length="313" mass="34080">MALIACVSAVAMAPPRAAAQDVETTVDEIIVTARRSGAPMWEVTRGNATVLLVGAIQAVPAGIEWRPDALEQATRQAQRVYFPQQANVSPADIFRVIWRSRTLTRMPEGKTSADYLSPEWQARLDVLEATYDEDWSRDSFLILSSELLSDRLGLRDRGNQEVGEVVRRAARRGRVPVTSIGSVRGDTLIDDLLTRPPETWVPCVQASIAATEAGSGAVQARGLAWTRFDVPAVMASPIEAAMMQCWPWGDPALGTLLRGQWISAVEGALREPGVTLAVAPLRVLAETGGVLDDLERRGFEIVGPDWRADQAED</sequence>
<gene>
    <name evidence="2" type="ORF">FHS65_002109</name>
</gene>
<keyword evidence="3" id="KW-1185">Reference proteome</keyword>
<protein>
    <recommendedName>
        <fullName evidence="4">TraB/GumN family protein</fullName>
    </recommendedName>
</protein>
<dbReference type="InterPro" id="IPR002816">
    <property type="entry name" value="TraB/PrgY/GumN_fam"/>
</dbReference>
<evidence type="ECO:0000313" key="2">
    <source>
        <dbReference type="EMBL" id="MBB5661348.1"/>
    </source>
</evidence>
<evidence type="ECO:0008006" key="4">
    <source>
        <dbReference type="Google" id="ProtNLM"/>
    </source>
</evidence>
<dbReference type="Proteomes" id="UP000548978">
    <property type="component" value="Unassembled WGS sequence"/>
</dbReference>
<reference evidence="2 3" key="1">
    <citation type="submission" date="2020-08" db="EMBL/GenBank/DDBJ databases">
        <title>Genomic Encyclopedia of Type Strains, Phase IV (KMG-IV): sequencing the most valuable type-strain genomes for metagenomic binning, comparative biology and taxonomic classification.</title>
        <authorList>
            <person name="Goeker M."/>
        </authorList>
    </citation>
    <scope>NUCLEOTIDE SEQUENCE [LARGE SCALE GENOMIC DNA]</scope>
    <source>
        <strain evidence="2 3">DSM 24448</strain>
    </source>
</reference>
<feature type="signal peptide" evidence="1">
    <location>
        <begin position="1"/>
        <end position="19"/>
    </location>
</feature>
<proteinExistence type="predicted"/>
<dbReference type="Pfam" id="PF01963">
    <property type="entry name" value="TraB_PrgY_gumN"/>
    <property type="match status" value="1"/>
</dbReference>
<feature type="chain" id="PRO_5031194840" description="TraB/GumN family protein" evidence="1">
    <location>
        <begin position="20"/>
        <end position="313"/>
    </location>
</feature>
<dbReference type="EMBL" id="JACIJB010000010">
    <property type="protein sequence ID" value="MBB5661348.1"/>
    <property type="molecule type" value="Genomic_DNA"/>
</dbReference>
<name>A0A7W9A524_9CAUL</name>
<organism evidence="2 3">
    <name type="scientific">Brevundimonas halotolerans</name>
    <dbReference type="NCBI Taxonomy" id="69670"/>
    <lineage>
        <taxon>Bacteria</taxon>
        <taxon>Pseudomonadati</taxon>
        <taxon>Pseudomonadota</taxon>
        <taxon>Alphaproteobacteria</taxon>
        <taxon>Caulobacterales</taxon>
        <taxon>Caulobacteraceae</taxon>
        <taxon>Brevundimonas</taxon>
    </lineage>
</organism>
<evidence type="ECO:0000313" key="3">
    <source>
        <dbReference type="Proteomes" id="UP000548978"/>
    </source>
</evidence>
<accession>A0A7W9A524</accession>
<keyword evidence="1" id="KW-0732">Signal</keyword>
<dbReference type="RefSeq" id="WP_164461732.1">
    <property type="nucleotide sequence ID" value="NZ_JACIJB010000010.1"/>
</dbReference>
<comment type="caution">
    <text evidence="2">The sequence shown here is derived from an EMBL/GenBank/DDBJ whole genome shotgun (WGS) entry which is preliminary data.</text>
</comment>